<feature type="transmembrane region" description="Helical" evidence="7">
    <location>
        <begin position="596"/>
        <end position="616"/>
    </location>
</feature>
<evidence type="ECO:0000256" key="6">
    <source>
        <dbReference type="SAM" id="MobiDB-lite"/>
    </source>
</evidence>
<keyword evidence="7" id="KW-0812">Transmembrane</keyword>
<evidence type="ECO:0000256" key="5">
    <source>
        <dbReference type="PROSITE-ProRule" id="PRU10141"/>
    </source>
</evidence>
<feature type="transmembrane region" description="Helical" evidence="7">
    <location>
        <begin position="506"/>
        <end position="526"/>
    </location>
</feature>
<dbReference type="InterPro" id="IPR011009">
    <property type="entry name" value="Kinase-like_dom_sf"/>
</dbReference>
<dbReference type="SUPFAM" id="SSF56112">
    <property type="entry name" value="Protein kinase-like (PK-like)"/>
    <property type="match status" value="1"/>
</dbReference>
<keyword evidence="3 9" id="KW-0418">Kinase</keyword>
<proteinExistence type="predicted"/>
<dbReference type="InterPro" id="IPR008271">
    <property type="entry name" value="Ser/Thr_kinase_AS"/>
</dbReference>
<keyword evidence="4 5" id="KW-0067">ATP-binding</keyword>
<evidence type="ECO:0000256" key="3">
    <source>
        <dbReference type="ARBA" id="ARBA00022777"/>
    </source>
</evidence>
<organism evidence="9 10">
    <name type="scientific">Botrimarina colliarenosi</name>
    <dbReference type="NCBI Taxonomy" id="2528001"/>
    <lineage>
        <taxon>Bacteria</taxon>
        <taxon>Pseudomonadati</taxon>
        <taxon>Planctomycetota</taxon>
        <taxon>Planctomycetia</taxon>
        <taxon>Pirellulales</taxon>
        <taxon>Lacipirellulaceae</taxon>
        <taxon>Botrimarina</taxon>
    </lineage>
</organism>
<dbReference type="PROSITE" id="PS00108">
    <property type="entry name" value="PROTEIN_KINASE_ST"/>
    <property type="match status" value="1"/>
</dbReference>
<dbReference type="GO" id="GO:0005524">
    <property type="term" value="F:ATP binding"/>
    <property type="evidence" value="ECO:0007669"/>
    <property type="project" value="UniProtKB-UniRule"/>
</dbReference>
<evidence type="ECO:0000256" key="4">
    <source>
        <dbReference type="ARBA" id="ARBA00022840"/>
    </source>
</evidence>
<evidence type="ECO:0000256" key="1">
    <source>
        <dbReference type="ARBA" id="ARBA00022679"/>
    </source>
</evidence>
<dbReference type="PROSITE" id="PS50011">
    <property type="entry name" value="PROTEIN_KINASE_DOM"/>
    <property type="match status" value="1"/>
</dbReference>
<dbReference type="InterPro" id="IPR000719">
    <property type="entry name" value="Prot_kinase_dom"/>
</dbReference>
<evidence type="ECO:0000256" key="7">
    <source>
        <dbReference type="SAM" id="Phobius"/>
    </source>
</evidence>
<protein>
    <submittedName>
        <fullName evidence="9">Serine/threonine-protein kinase PrkC</fullName>
        <ecNumber evidence="9">2.7.11.1</ecNumber>
    </submittedName>
</protein>
<evidence type="ECO:0000313" key="9">
    <source>
        <dbReference type="EMBL" id="TWT99876.1"/>
    </source>
</evidence>
<evidence type="ECO:0000256" key="2">
    <source>
        <dbReference type="ARBA" id="ARBA00022741"/>
    </source>
</evidence>
<dbReference type="GO" id="GO:0004674">
    <property type="term" value="F:protein serine/threonine kinase activity"/>
    <property type="evidence" value="ECO:0007669"/>
    <property type="project" value="UniProtKB-EC"/>
</dbReference>
<keyword evidence="7" id="KW-0472">Membrane</keyword>
<keyword evidence="1 9" id="KW-0808">Transferase</keyword>
<comment type="caution">
    <text evidence="9">The sequence shown here is derived from an EMBL/GenBank/DDBJ whole genome shotgun (WGS) entry which is preliminary data.</text>
</comment>
<dbReference type="PANTHER" id="PTHR43289:SF6">
    <property type="entry name" value="SERINE_THREONINE-PROTEIN KINASE NEKL-3"/>
    <property type="match status" value="1"/>
</dbReference>
<feature type="transmembrane region" description="Helical" evidence="7">
    <location>
        <begin position="468"/>
        <end position="494"/>
    </location>
</feature>
<dbReference type="Pfam" id="PF00069">
    <property type="entry name" value="Pkinase"/>
    <property type="match status" value="1"/>
</dbReference>
<keyword evidence="7" id="KW-1133">Transmembrane helix</keyword>
<feature type="transmembrane region" description="Helical" evidence="7">
    <location>
        <begin position="628"/>
        <end position="649"/>
    </location>
</feature>
<keyword evidence="10" id="KW-1185">Reference proteome</keyword>
<dbReference type="EC" id="2.7.11.1" evidence="9"/>
<feature type="transmembrane region" description="Helical" evidence="7">
    <location>
        <begin position="379"/>
        <end position="412"/>
    </location>
</feature>
<evidence type="ECO:0000313" key="10">
    <source>
        <dbReference type="Proteomes" id="UP000317421"/>
    </source>
</evidence>
<feature type="compositionally biased region" description="Low complexity" evidence="6">
    <location>
        <begin position="302"/>
        <end position="314"/>
    </location>
</feature>
<feature type="transmembrane region" description="Helical" evidence="7">
    <location>
        <begin position="538"/>
        <end position="560"/>
    </location>
</feature>
<dbReference type="InterPro" id="IPR017441">
    <property type="entry name" value="Protein_kinase_ATP_BS"/>
</dbReference>
<dbReference type="CDD" id="cd14014">
    <property type="entry name" value="STKc_PknB_like"/>
    <property type="match status" value="1"/>
</dbReference>
<dbReference type="EMBL" id="SJPR01000001">
    <property type="protein sequence ID" value="TWT99876.1"/>
    <property type="molecule type" value="Genomic_DNA"/>
</dbReference>
<dbReference type="SMART" id="SM00220">
    <property type="entry name" value="S_TKc"/>
    <property type="match status" value="1"/>
</dbReference>
<feature type="binding site" evidence="5">
    <location>
        <position position="73"/>
    </location>
    <ligand>
        <name>ATP</name>
        <dbReference type="ChEBI" id="CHEBI:30616"/>
    </ligand>
</feature>
<feature type="domain" description="Protein kinase" evidence="8">
    <location>
        <begin position="45"/>
        <end position="297"/>
    </location>
</feature>
<feature type="region of interest" description="Disordered" evidence="6">
    <location>
        <begin position="298"/>
        <end position="319"/>
    </location>
</feature>
<dbReference type="AlphaFoldDB" id="A0A5C6AKB7"/>
<name>A0A5C6AKB7_9BACT</name>
<feature type="region of interest" description="Disordered" evidence="6">
    <location>
        <begin position="1"/>
        <end position="28"/>
    </location>
</feature>
<dbReference type="Gene3D" id="1.10.510.10">
    <property type="entry name" value="Transferase(Phosphotransferase) domain 1"/>
    <property type="match status" value="1"/>
</dbReference>
<reference evidence="9 10" key="1">
    <citation type="submission" date="2019-02" db="EMBL/GenBank/DDBJ databases">
        <title>Deep-cultivation of Planctomycetes and their phenomic and genomic characterization uncovers novel biology.</title>
        <authorList>
            <person name="Wiegand S."/>
            <person name="Jogler M."/>
            <person name="Boedeker C."/>
            <person name="Pinto D."/>
            <person name="Vollmers J."/>
            <person name="Rivas-Marin E."/>
            <person name="Kohn T."/>
            <person name="Peeters S.H."/>
            <person name="Heuer A."/>
            <person name="Rast P."/>
            <person name="Oberbeckmann S."/>
            <person name="Bunk B."/>
            <person name="Jeske O."/>
            <person name="Meyerdierks A."/>
            <person name="Storesund J.E."/>
            <person name="Kallscheuer N."/>
            <person name="Luecker S."/>
            <person name="Lage O.M."/>
            <person name="Pohl T."/>
            <person name="Merkel B.J."/>
            <person name="Hornburger P."/>
            <person name="Mueller R.-W."/>
            <person name="Bruemmer F."/>
            <person name="Labrenz M."/>
            <person name="Spormann A.M."/>
            <person name="Op Den Camp H."/>
            <person name="Overmann J."/>
            <person name="Amann R."/>
            <person name="Jetten M.S.M."/>
            <person name="Mascher T."/>
            <person name="Medema M.H."/>
            <person name="Devos D.P."/>
            <person name="Kaster A.-K."/>
            <person name="Ovreas L."/>
            <person name="Rohde M."/>
            <person name="Galperin M.Y."/>
            <person name="Jogler C."/>
        </authorList>
    </citation>
    <scope>NUCLEOTIDE SEQUENCE [LARGE SCALE GENOMIC DNA]</scope>
    <source>
        <strain evidence="9 10">Pla108</strain>
    </source>
</reference>
<gene>
    <name evidence="9" type="primary">prkC_3</name>
    <name evidence="9" type="ORF">Pla108_08190</name>
</gene>
<accession>A0A5C6AKB7</accession>
<dbReference type="PANTHER" id="PTHR43289">
    <property type="entry name" value="MITOGEN-ACTIVATED PROTEIN KINASE KINASE KINASE 20-RELATED"/>
    <property type="match status" value="1"/>
</dbReference>
<dbReference type="Proteomes" id="UP000317421">
    <property type="component" value="Unassembled WGS sequence"/>
</dbReference>
<keyword evidence="2 5" id="KW-0547">Nucleotide-binding</keyword>
<dbReference type="PROSITE" id="PS00107">
    <property type="entry name" value="PROTEIN_KINASE_ATP"/>
    <property type="match status" value="1"/>
</dbReference>
<evidence type="ECO:0000259" key="8">
    <source>
        <dbReference type="PROSITE" id="PS50011"/>
    </source>
</evidence>
<sequence length="691" mass="74058">MHREAPAANDQADGPSGQDGSTDGSRGRRAAKFQYATGDQPLDGYTIKRGVGRGGFGEVYFATSDAGKEVALKLIRRNLDIELRGVRQCLNLKHPNLVALYDLRSDSADDQWVVMEYVAGESLEDAINRSPDGMPIEEAIAWLRGIAAGVGYLHASGIVHRDLKPANIYLERAAGPIEQRVKIGDYGLSKFISTSRRSGQTESVGTVHYMAPEIAGGRYGREIDTYALGIVLYEMLTGSVPFEGESVGEVLMKHLTAEPELSRVGEPYRTIVARTLAKDPELRLSSVEEMLAMLPSATETNAASAQPGAAQGPPHNKRSGGISDELVYGPIRHWVPVSSPPHTNFPTPQREPLWQALVDESHRIRSWWGALAVPPLGKALILFGAVTLLVFSGAAIALPAAVLPFYLVYYVIWSAFLKESGAPQAAASLHETTHFDRPVKPSAPRRTRYNWRLAAMQLRSARSLRQKATSLTGSMLGSALVATIAAAIAAPLLAKGTPADPVGLGAWLAVMGTLGSWGVLIASGVAETHVEDHLPRRGMNLLAGMALGAVGFGLASFLGVQLPYAGDWGFSPREVALNGFFNIDLYSGVAVEGHAVAVPAVASLAFFGGLFALVRWWRSTDYIRRSRVSLWSIALTSLGAWLVTLVTWFPQPTGLVLAGMIALAVQVSSPWCPPSRRAALARGEGGGIYDA</sequence>